<dbReference type="FunFam" id="3.40.630.10:FF:000011">
    <property type="entry name" value="cytosolic carboxypeptidase 2 isoform X1"/>
    <property type="match status" value="1"/>
</dbReference>
<dbReference type="GO" id="GO:0005829">
    <property type="term" value="C:cytosol"/>
    <property type="evidence" value="ECO:0007669"/>
    <property type="project" value="UniProtKB-SubCell"/>
</dbReference>
<feature type="compositionally biased region" description="Polar residues" evidence="20">
    <location>
        <begin position="947"/>
        <end position="968"/>
    </location>
</feature>
<dbReference type="Gene3D" id="2.60.40.3120">
    <property type="match status" value="1"/>
</dbReference>
<keyword evidence="14" id="KW-0966">Cell projection</keyword>
<evidence type="ECO:0000256" key="3">
    <source>
        <dbReference type="ARBA" id="ARBA00004120"/>
    </source>
</evidence>
<evidence type="ECO:0000313" key="24">
    <source>
        <dbReference type="RefSeq" id="XP_031756067.1"/>
    </source>
</evidence>
<evidence type="ECO:0000256" key="2">
    <source>
        <dbReference type="ARBA" id="ARBA00004114"/>
    </source>
</evidence>
<reference evidence="22" key="1">
    <citation type="journal article" date="2010" name="Science">
        <title>The genome of the Western clawed frog Xenopus tropicalis.</title>
        <authorList>
            <person name="Hellsten U."/>
            <person name="Harland R.M."/>
            <person name="Gilchrist M.J."/>
            <person name="Hendrix D."/>
            <person name="Jurka J."/>
            <person name="Kapitonov V."/>
            <person name="Ovcharenko I."/>
            <person name="Putnam N.H."/>
            <person name="Shu S."/>
            <person name="Taher L."/>
            <person name="Blitz I.L."/>
            <person name="Blumberg B."/>
            <person name="Dichmann D.S."/>
            <person name="Dubchak I."/>
            <person name="Amaya E."/>
            <person name="Detter J.C."/>
            <person name="Fletcher R."/>
            <person name="Gerhard D.S."/>
            <person name="Goodstein D."/>
            <person name="Graves T."/>
            <person name="Grigoriev I.V."/>
            <person name="Grimwood J."/>
            <person name="Kawashima T."/>
            <person name="Lindquist E."/>
            <person name="Lucas S.M."/>
            <person name="Mead P.E."/>
            <person name="Mitros T."/>
            <person name="Ogino H."/>
            <person name="Ohta Y."/>
            <person name="Poliakov A.V."/>
            <person name="Pollet N."/>
            <person name="Robert J."/>
            <person name="Salamov A."/>
            <person name="Sater A.K."/>
            <person name="Schmutz J."/>
            <person name="Terry A."/>
            <person name="Vize P.D."/>
            <person name="Warren W.C."/>
            <person name="Wells D."/>
            <person name="Wills A."/>
            <person name="Wilson R.K."/>
            <person name="Zimmerman L.B."/>
            <person name="Zorn A.M."/>
            <person name="Grainger R."/>
            <person name="Grammer T."/>
            <person name="Khokha M.K."/>
            <person name="Richardson P.M."/>
            <person name="Rokhsar D.S."/>
        </authorList>
    </citation>
    <scope>NUCLEOTIDE SEQUENCE [LARGE SCALE GENOMIC DNA]</scope>
    <source>
        <strain evidence="22">Nigerian</strain>
    </source>
</reference>
<dbReference type="Proteomes" id="UP000008143">
    <property type="component" value="Chromosome 4"/>
</dbReference>
<feature type="region of interest" description="Disordered" evidence="20">
    <location>
        <begin position="945"/>
        <end position="968"/>
    </location>
</feature>
<feature type="active site" description="Proton donor/acceptor" evidence="19">
    <location>
        <position position="565"/>
    </location>
</feature>
<comment type="subcellular location">
    <subcellularLocation>
        <location evidence="3">Cytoplasm</location>
        <location evidence="3">Cytoskeleton</location>
        <location evidence="3">Cilium basal body</location>
    </subcellularLocation>
    <subcellularLocation>
        <location evidence="2">Cytoplasm</location>
        <location evidence="2">Cytoskeleton</location>
        <location evidence="2">Microtubule organizing center</location>
        <location evidence="2">Centrosome</location>
        <location evidence="2">Centriole</location>
    </subcellularLocation>
    <subcellularLocation>
        <location evidence="4">Cytoplasm</location>
        <location evidence="4">Cytosol</location>
    </subcellularLocation>
</comment>
<keyword evidence="6" id="KW-0963">Cytoplasm</keyword>
<dbReference type="CDD" id="cd06907">
    <property type="entry name" value="M14_AGBL2-3_like"/>
    <property type="match status" value="1"/>
</dbReference>
<dbReference type="Ensembl" id="ENSXETT00000109100">
    <property type="protein sequence ID" value="ENSXETP00000107670"/>
    <property type="gene ID" value="ENSXETG00000019937"/>
</dbReference>
<keyword evidence="10" id="KW-0378">Hydrolase</keyword>
<dbReference type="SUPFAM" id="SSF53187">
    <property type="entry name" value="Zn-dependent exopeptidases"/>
    <property type="match status" value="1"/>
</dbReference>
<sequence length="968" mass="110912">MCPALSTDLKQEVLTDPYESFMHHHLQYYGYFRGLEPREQFKLPVQRCRKVVTDSDSDMPSSQEDQKKLVYSLLLDSPVFKSRQLVFEDQEGKIIPRLREPKDLYGSSSQDGCWQQARWPSECEVIKQDISHIEWDPTDREIFYKPTGNEPKPPVVSEGTGAVVYEISPAHKGSYFKGSRTGGRKCSHRKNQKVQCNNDLQFESRFESGNLQKAMKVGMYEYELTLRTDLYTSKHTQWFYFQVKNTRKGVPYRFTITNLMKTNSLYNEGLKPLLYSQQDAALKGIGWRREGKDIKYYKNTRSLDGRSLYSLTWTFEFPHDDDICYFAHCYPYTYSDLQRDLKSKISDPACSHYCKLRTLCRSLAGNSIYLLTITSPSTNLTTGAKKKAIVVTARVHPGETNGSWMMKGFLDFILSDSPDAQLLRDTFIFKVVPMLNPDGVIVGNYRCSLSGRDLNRNYKSMLKDAFPCIWHTRSMVKRLLTEREVILYCDFHGHSRKNNVFMYGCNSKGHPLTKLHERIFPLMLSKNAPDKFLFKGCKFKVQKSKEGTGRIDMWKQGIQNSYTMEATFGGSTLGNRKDTHFTTQDLKSMGHHFCDTLLDYCDPDSSKFKLCLSELQRLVEEDIREKMKQLGRDMDSDFTLSDITLSDLESSTSGSNSSESDGLPAHLVDIAEKFYQKKKRRLRSRKERNSLYQKRNARQKQKLHEAVEVSEPAAHIVRNELTKSSGKRKKEQKVAKQIKFQEDLVPQTEENLTTAAPTEKSSMLYSRKPESVSMKTQMINSLPTSCVRDFMDLDHVCERQMTIRPRPSANGNRLPLIITVVQQSTLPPVPKGISALKQHPPPFHSILDQSGDQLTVADHVFRRDKSVAKRGFSSAGIRPYCSGISGEKQKVLDGSIVPLDLHLSLSPEVHRQNKPRQEPLITLGSTEYFEGFLPKPKTDPIRRFPGISSSEPHFPNSSEDITVRNTMK</sequence>
<feature type="region of interest" description="Disordered" evidence="20">
    <location>
        <begin position="684"/>
        <end position="707"/>
    </location>
</feature>
<evidence type="ECO:0000256" key="12">
    <source>
        <dbReference type="ARBA" id="ARBA00023049"/>
    </source>
</evidence>
<evidence type="ECO:0000256" key="5">
    <source>
        <dbReference type="ARBA" id="ARBA00005988"/>
    </source>
</evidence>
<dbReference type="InterPro" id="IPR040626">
    <property type="entry name" value="Pepdidase_M14_N"/>
</dbReference>
<comment type="catalytic activity">
    <reaction evidence="15">
        <text>(L-glutamyl)(n+1)-gamma-L-glutamyl-L-glutamyl-[protein] + H2O = (L-glutamyl)(n)-gamma-L-glutamyl-L-glutamyl-[protein] + L-glutamate</text>
        <dbReference type="Rhea" id="RHEA:60004"/>
        <dbReference type="Rhea" id="RHEA-COMP:15519"/>
        <dbReference type="Rhea" id="RHEA-COMP:15675"/>
        <dbReference type="ChEBI" id="CHEBI:15377"/>
        <dbReference type="ChEBI" id="CHEBI:29985"/>
        <dbReference type="ChEBI" id="CHEBI:143623"/>
    </reaction>
    <physiologicalReaction direction="left-to-right" evidence="15">
        <dbReference type="Rhea" id="RHEA:60005"/>
    </physiologicalReaction>
</comment>
<evidence type="ECO:0000256" key="15">
    <source>
        <dbReference type="ARBA" id="ARBA00029302"/>
    </source>
</evidence>
<evidence type="ECO:0000313" key="25">
    <source>
        <dbReference type="RefSeq" id="XP_031756068.1"/>
    </source>
</evidence>
<evidence type="ECO:0000256" key="4">
    <source>
        <dbReference type="ARBA" id="ARBA00004514"/>
    </source>
</evidence>
<dbReference type="GeneTree" id="ENSGT00940000160201"/>
<dbReference type="RefSeq" id="XP_031756068.1">
    <property type="nucleotide sequence ID" value="XM_031900208.1"/>
</dbReference>
<evidence type="ECO:0000256" key="11">
    <source>
        <dbReference type="ARBA" id="ARBA00022833"/>
    </source>
</evidence>
<reference evidence="22" key="2">
    <citation type="submission" date="2011-06" db="UniProtKB">
        <authorList>
            <consortium name="Ensembl"/>
        </authorList>
    </citation>
    <scope>IDENTIFICATION</scope>
</reference>
<organism evidence="22">
    <name type="scientific">Xenopus tropicalis</name>
    <name type="common">Western clawed frog</name>
    <name type="synonym">Silurana tropicalis</name>
    <dbReference type="NCBI Taxonomy" id="8364"/>
    <lineage>
        <taxon>Eukaryota</taxon>
        <taxon>Metazoa</taxon>
        <taxon>Chordata</taxon>
        <taxon>Craniata</taxon>
        <taxon>Vertebrata</taxon>
        <taxon>Euteleostomi</taxon>
        <taxon>Amphibia</taxon>
        <taxon>Batrachia</taxon>
        <taxon>Anura</taxon>
        <taxon>Pipoidea</taxon>
        <taxon>Pipidae</taxon>
        <taxon>Xenopodinae</taxon>
        <taxon>Xenopus</taxon>
        <taxon>Silurana</taxon>
    </lineage>
</organism>
<evidence type="ECO:0000259" key="21">
    <source>
        <dbReference type="PROSITE" id="PS52035"/>
    </source>
</evidence>
<dbReference type="HOGENOM" id="CLU_007523_5_0_1"/>
<evidence type="ECO:0000256" key="17">
    <source>
        <dbReference type="ARBA" id="ARBA00043071"/>
    </source>
</evidence>
<dbReference type="AlphaFoldDB" id="F6W1D1"/>
<dbReference type="GO" id="GO:0004181">
    <property type="term" value="F:metallocarboxypeptidase activity"/>
    <property type="evidence" value="ECO:0007669"/>
    <property type="project" value="InterPro"/>
</dbReference>
<evidence type="ECO:0000256" key="18">
    <source>
        <dbReference type="ARBA" id="ARBA00043107"/>
    </source>
</evidence>
<dbReference type="InterPro" id="IPR050821">
    <property type="entry name" value="Cytosolic_carboxypeptidase"/>
</dbReference>
<evidence type="ECO:0000256" key="6">
    <source>
        <dbReference type="ARBA" id="ARBA00022490"/>
    </source>
</evidence>
<evidence type="ECO:0000256" key="8">
    <source>
        <dbReference type="ARBA" id="ARBA00022670"/>
    </source>
</evidence>
<dbReference type="OMA" id="NEYGANT"/>
<dbReference type="CTD" id="79841"/>
<evidence type="ECO:0000256" key="1">
    <source>
        <dbReference type="ARBA" id="ARBA00001947"/>
    </source>
</evidence>
<dbReference type="Pfam" id="PF00246">
    <property type="entry name" value="Peptidase_M14"/>
    <property type="match status" value="1"/>
</dbReference>
<keyword evidence="8" id="KW-0645">Protease</keyword>
<evidence type="ECO:0000313" key="22">
    <source>
        <dbReference type="Ensembl" id="ENSXETP00000027348"/>
    </source>
</evidence>
<dbReference type="Xenbase" id="XB-GENE-997506">
    <property type="gene designation" value="agbl2"/>
</dbReference>
<dbReference type="PANTHER" id="PTHR12756">
    <property type="entry name" value="CYTOSOLIC CARBOXYPEPTIDASE"/>
    <property type="match status" value="1"/>
</dbReference>
<reference evidence="24 25" key="3">
    <citation type="submission" date="2025-04" db="UniProtKB">
        <authorList>
            <consortium name="RefSeq"/>
        </authorList>
    </citation>
    <scope>IDENTIFICATION</scope>
    <source>
        <strain evidence="24 25">Nigerian</strain>
        <tissue evidence="24 25">Liver and blood</tissue>
    </source>
</reference>
<comment type="similarity">
    <text evidence="5 19">Belongs to the peptidase M14 family.</text>
</comment>
<accession>F6W1D1</accession>
<proteinExistence type="inferred from homology"/>
<evidence type="ECO:0000256" key="9">
    <source>
        <dbReference type="ARBA" id="ARBA00022723"/>
    </source>
</evidence>
<dbReference type="Ensembl" id="ENSXETT00000027348">
    <property type="protein sequence ID" value="ENSXETP00000027348"/>
    <property type="gene ID" value="ENSXETG00000019937"/>
</dbReference>
<dbReference type="AGR" id="Xenbase:XB-GENE-997506"/>
<name>F6W1D1_XENTR</name>
<evidence type="ECO:0000256" key="10">
    <source>
        <dbReference type="ARBA" id="ARBA00022801"/>
    </source>
</evidence>
<evidence type="ECO:0000313" key="26">
    <source>
        <dbReference type="Xenbase" id="XB-GENE-997506"/>
    </source>
</evidence>
<dbReference type="GO" id="GO:0006508">
    <property type="term" value="P:proteolysis"/>
    <property type="evidence" value="ECO:0007669"/>
    <property type="project" value="UniProtKB-KW"/>
</dbReference>
<keyword evidence="11" id="KW-0862">Zinc</keyword>
<gene>
    <name evidence="22 24 25 26" type="primary">agbl2</name>
    <name evidence="24 25" type="synonym">ccp2</name>
</gene>
<dbReference type="PANTHER" id="PTHR12756:SF41">
    <property type="entry name" value="CYTOSOLIC CARBOXYPEPTIDASE 2"/>
    <property type="match status" value="1"/>
</dbReference>
<dbReference type="ExpressionAtlas" id="F6W1D1">
    <property type="expression patterns" value="baseline and differential"/>
</dbReference>
<dbReference type="eggNOG" id="KOG3641">
    <property type="taxonomic scope" value="Eukaryota"/>
</dbReference>
<dbReference type="GeneID" id="779986"/>
<evidence type="ECO:0000256" key="14">
    <source>
        <dbReference type="ARBA" id="ARBA00023273"/>
    </source>
</evidence>
<dbReference type="GO" id="GO:0005814">
    <property type="term" value="C:centriole"/>
    <property type="evidence" value="ECO:0007669"/>
    <property type="project" value="UniProtKB-SubCell"/>
</dbReference>
<evidence type="ECO:0000256" key="13">
    <source>
        <dbReference type="ARBA" id="ARBA00023212"/>
    </source>
</evidence>
<dbReference type="GO" id="GO:0008270">
    <property type="term" value="F:zinc ion binding"/>
    <property type="evidence" value="ECO:0007669"/>
    <property type="project" value="InterPro"/>
</dbReference>
<keyword evidence="12" id="KW-0482">Metalloprotease</keyword>
<dbReference type="OrthoDB" id="10253041at2759"/>
<keyword evidence="7 24" id="KW-0121">Carboxypeptidase</keyword>
<dbReference type="Gene3D" id="3.40.630.10">
    <property type="entry name" value="Zn peptidases"/>
    <property type="match status" value="1"/>
</dbReference>
<keyword evidence="9" id="KW-0479">Metal-binding</keyword>
<evidence type="ECO:0000256" key="7">
    <source>
        <dbReference type="ARBA" id="ARBA00022645"/>
    </source>
</evidence>
<protein>
    <recommendedName>
        <fullName evidence="16">Cytosolic carboxypeptidase 2</fullName>
    </recommendedName>
    <alternativeName>
        <fullName evidence="18">ATP/GTP-binding protein-like 2</fullName>
    </alternativeName>
    <alternativeName>
        <fullName evidence="17">Protein deglutamylase CCP2</fullName>
    </alternativeName>
</protein>
<evidence type="ECO:0000256" key="19">
    <source>
        <dbReference type="PROSITE-ProRule" id="PRU01379"/>
    </source>
</evidence>
<evidence type="ECO:0000256" key="16">
    <source>
        <dbReference type="ARBA" id="ARBA00041046"/>
    </source>
</evidence>
<evidence type="ECO:0000313" key="23">
    <source>
        <dbReference type="Proteomes" id="UP000008143"/>
    </source>
</evidence>
<dbReference type="InterPro" id="IPR000834">
    <property type="entry name" value="Peptidase_M14"/>
</dbReference>
<dbReference type="PROSITE" id="PS52035">
    <property type="entry name" value="PEPTIDASE_M14"/>
    <property type="match status" value="1"/>
</dbReference>
<dbReference type="RefSeq" id="XP_031756067.1">
    <property type="nucleotide sequence ID" value="XM_031900207.1"/>
</dbReference>
<keyword evidence="13" id="KW-0206">Cytoskeleton</keyword>
<dbReference type="SMART" id="SM00631">
    <property type="entry name" value="Zn_pept"/>
    <property type="match status" value="1"/>
</dbReference>
<dbReference type="Bgee" id="ENSXETG00000019937">
    <property type="expression patterns" value="Expressed in testis and 11 other cell types or tissues"/>
</dbReference>
<feature type="domain" description="Peptidase M14" evidence="21">
    <location>
        <begin position="330"/>
        <end position="601"/>
    </location>
</feature>
<evidence type="ECO:0000256" key="20">
    <source>
        <dbReference type="SAM" id="MobiDB-lite"/>
    </source>
</evidence>
<dbReference type="Pfam" id="PF18027">
    <property type="entry name" value="Pepdidase_M14_N"/>
    <property type="match status" value="1"/>
</dbReference>
<keyword evidence="23" id="KW-1185">Reference proteome</keyword>
<comment type="cofactor">
    <cofactor evidence="1">
        <name>Zn(2+)</name>
        <dbReference type="ChEBI" id="CHEBI:29105"/>
    </cofactor>
</comment>